<evidence type="ECO:0000313" key="1">
    <source>
        <dbReference type="EMBL" id="CDR97985.1"/>
    </source>
</evidence>
<name>A0A061DEW4_BABBI</name>
<dbReference type="EMBL" id="LK391711">
    <property type="protein sequence ID" value="CDR97985.1"/>
    <property type="molecule type" value="Genomic_DNA"/>
</dbReference>
<accession>A0A061DEW4</accession>
<dbReference type="OrthoDB" id="366422at2759"/>
<keyword evidence="2" id="KW-1185">Reference proteome</keyword>
<proteinExistence type="predicted"/>
<reference evidence="2" key="1">
    <citation type="journal article" date="2014" name="Nucleic Acids Res.">
        <title>The evolutionary dynamics of variant antigen genes in Babesia reveal a history of genomic innovation underlying host-parasite interaction.</title>
        <authorList>
            <person name="Jackson A.P."/>
            <person name="Otto T.D."/>
            <person name="Darby A."/>
            <person name="Ramaprasad A."/>
            <person name="Xia D."/>
            <person name="Echaide I.E."/>
            <person name="Farber M."/>
            <person name="Gahlot S."/>
            <person name="Gamble J."/>
            <person name="Gupta D."/>
            <person name="Gupta Y."/>
            <person name="Jackson L."/>
            <person name="Malandrin L."/>
            <person name="Malas T.B."/>
            <person name="Moussa E."/>
            <person name="Nair M."/>
            <person name="Reid A.J."/>
            <person name="Sanders M."/>
            <person name="Sharma J."/>
            <person name="Tracey A."/>
            <person name="Quail M.A."/>
            <person name="Weir W."/>
            <person name="Wastling J.M."/>
            <person name="Hall N."/>
            <person name="Willadsen P."/>
            <person name="Lingelbach K."/>
            <person name="Shiels B."/>
            <person name="Tait A."/>
            <person name="Berriman M."/>
            <person name="Allred D.R."/>
            <person name="Pain A."/>
        </authorList>
    </citation>
    <scope>NUCLEOTIDE SEQUENCE [LARGE SCALE GENOMIC DNA]</scope>
    <source>
        <strain evidence="2">Bond</strain>
    </source>
</reference>
<dbReference type="GeneID" id="24566526"/>
<dbReference type="VEuPathDB" id="PiroplasmaDB:BBBOND_0404710"/>
<protein>
    <submittedName>
        <fullName evidence="1">Uncharacterized protein</fullName>
    </submittedName>
</protein>
<dbReference type="AlphaFoldDB" id="A0A061DEW4"/>
<organism evidence="1 2">
    <name type="scientific">Babesia bigemina</name>
    <dbReference type="NCBI Taxonomy" id="5866"/>
    <lineage>
        <taxon>Eukaryota</taxon>
        <taxon>Sar</taxon>
        <taxon>Alveolata</taxon>
        <taxon>Apicomplexa</taxon>
        <taxon>Aconoidasida</taxon>
        <taxon>Piroplasmida</taxon>
        <taxon>Babesiidae</taxon>
        <taxon>Babesia</taxon>
    </lineage>
</organism>
<evidence type="ECO:0000313" key="2">
    <source>
        <dbReference type="Proteomes" id="UP000033188"/>
    </source>
</evidence>
<sequence>MAVRESALTDPQVAAMYDHVSSGGELYCKRDLECLMRQFDIKPSQHRGKVPIANGHTAAEVVSQLLEEGLLCTQRFKNVIVFWASVPSSRVGGKKVEAPVRSEECDLANLQLRYCTLKEELAKLEATKGASERLASNNRRRH</sequence>
<gene>
    <name evidence="1" type="ORF">BBBOND_0404710</name>
</gene>
<dbReference type="KEGG" id="bbig:BBBOND_0404710"/>
<dbReference type="RefSeq" id="XP_012770171.1">
    <property type="nucleotide sequence ID" value="XM_012914717.1"/>
</dbReference>
<dbReference type="Proteomes" id="UP000033188">
    <property type="component" value="Chromosome 5"/>
</dbReference>